<protein>
    <recommendedName>
        <fullName evidence="5">Homeodomain-like domain-containing protein</fullName>
    </recommendedName>
</protein>
<feature type="compositionally biased region" description="Basic and acidic residues" evidence="1">
    <location>
        <begin position="1"/>
        <end position="10"/>
    </location>
</feature>
<accession>A0A450ZGU2</accession>
<gene>
    <name evidence="4" type="ORF">BECKTUN1418D_GA0071000_10658</name>
    <name evidence="3" type="ORF">BECKTUN1418E_GA0071001_101131</name>
    <name evidence="2" type="ORF">BECKTUN1418F_GA0071002_100831</name>
</gene>
<organism evidence="3">
    <name type="scientific">Candidatus Kentrum sp. TUN</name>
    <dbReference type="NCBI Taxonomy" id="2126343"/>
    <lineage>
        <taxon>Bacteria</taxon>
        <taxon>Pseudomonadati</taxon>
        <taxon>Pseudomonadota</taxon>
        <taxon>Gammaproteobacteria</taxon>
        <taxon>Candidatus Kentrum</taxon>
    </lineage>
</organism>
<evidence type="ECO:0000313" key="3">
    <source>
        <dbReference type="EMBL" id="VFK52948.1"/>
    </source>
</evidence>
<dbReference type="EMBL" id="CAADFX010000065">
    <property type="protein sequence ID" value="VFK57573.1"/>
    <property type="molecule type" value="Genomic_DNA"/>
</dbReference>
<dbReference type="EMBL" id="CAADFY010000008">
    <property type="protein sequence ID" value="VFK52424.1"/>
    <property type="molecule type" value="Genomic_DNA"/>
</dbReference>
<reference evidence="3" key="1">
    <citation type="submission" date="2019-02" db="EMBL/GenBank/DDBJ databases">
        <authorList>
            <person name="Gruber-Vodicka R. H."/>
            <person name="Seah K. B. B."/>
        </authorList>
    </citation>
    <scope>NUCLEOTIDE SEQUENCE</scope>
    <source>
        <strain evidence="4">BECK_BY1</strain>
        <strain evidence="3">BECK_BY2</strain>
        <strain evidence="2">BECK_BY3</strain>
    </source>
</reference>
<dbReference type="EMBL" id="CAADFV010000011">
    <property type="protein sequence ID" value="VFK52948.1"/>
    <property type="molecule type" value="Genomic_DNA"/>
</dbReference>
<dbReference type="AlphaFoldDB" id="A0A450ZGU2"/>
<sequence length="141" mass="15938">MDDQTGEKLEYATTNQKTHTGGAERIEIDPERVRDLARLGMRKRRIAAALGISKTTFYERLREPNSAILDTFEGGRAEGIERLTRTLIDSLETRKQPDEIMKALAKLEPRVWGKDADILPPPKEKAKQSEGRIVILPDNGR</sequence>
<evidence type="ECO:0000256" key="1">
    <source>
        <dbReference type="SAM" id="MobiDB-lite"/>
    </source>
</evidence>
<evidence type="ECO:0000313" key="2">
    <source>
        <dbReference type="EMBL" id="VFK52424.1"/>
    </source>
</evidence>
<feature type="compositionally biased region" description="Basic and acidic residues" evidence="1">
    <location>
        <begin position="115"/>
        <end position="130"/>
    </location>
</feature>
<feature type="region of interest" description="Disordered" evidence="1">
    <location>
        <begin position="115"/>
        <end position="141"/>
    </location>
</feature>
<evidence type="ECO:0000313" key="4">
    <source>
        <dbReference type="EMBL" id="VFK57573.1"/>
    </source>
</evidence>
<name>A0A450ZGU2_9GAMM</name>
<evidence type="ECO:0008006" key="5">
    <source>
        <dbReference type="Google" id="ProtNLM"/>
    </source>
</evidence>
<proteinExistence type="predicted"/>
<feature type="region of interest" description="Disordered" evidence="1">
    <location>
        <begin position="1"/>
        <end position="27"/>
    </location>
</feature>